<feature type="DNA-binding region" description="OmpR/PhoB-type" evidence="6">
    <location>
        <begin position="1"/>
        <end position="102"/>
    </location>
</feature>
<evidence type="ECO:0000256" key="6">
    <source>
        <dbReference type="PROSITE-ProRule" id="PRU01091"/>
    </source>
</evidence>
<dbReference type="AlphaFoldDB" id="A0A1H4TFA2"/>
<dbReference type="SUPFAM" id="SSF48452">
    <property type="entry name" value="TPR-like"/>
    <property type="match status" value="3"/>
</dbReference>
<dbReference type="Pfam" id="PF00486">
    <property type="entry name" value="Trans_reg_C"/>
    <property type="match status" value="1"/>
</dbReference>
<keyword evidence="5" id="KW-0802">TPR repeat</keyword>
<dbReference type="SMART" id="SM00862">
    <property type="entry name" value="Trans_reg_C"/>
    <property type="match status" value="1"/>
</dbReference>
<dbReference type="Pfam" id="PF13424">
    <property type="entry name" value="TPR_12"/>
    <property type="match status" value="2"/>
</dbReference>
<dbReference type="CDD" id="cd15831">
    <property type="entry name" value="BTAD"/>
    <property type="match status" value="1"/>
</dbReference>
<dbReference type="GO" id="GO:0000160">
    <property type="term" value="P:phosphorelay signal transduction system"/>
    <property type="evidence" value="ECO:0007669"/>
    <property type="project" value="InterPro"/>
</dbReference>
<dbReference type="Proteomes" id="UP000199622">
    <property type="component" value="Unassembled WGS sequence"/>
</dbReference>
<dbReference type="InterPro" id="IPR019734">
    <property type="entry name" value="TPR_rpt"/>
</dbReference>
<dbReference type="InterPro" id="IPR005158">
    <property type="entry name" value="BTAD"/>
</dbReference>
<dbReference type="PROSITE" id="PS50005">
    <property type="entry name" value="TPR"/>
    <property type="match status" value="1"/>
</dbReference>
<reference evidence="9" key="1">
    <citation type="submission" date="2016-10" db="EMBL/GenBank/DDBJ databases">
        <authorList>
            <person name="Varghese N."/>
            <person name="Submissions S."/>
        </authorList>
    </citation>
    <scope>NUCLEOTIDE SEQUENCE [LARGE SCALE GENOMIC DNA]</scope>
    <source>
        <strain evidence="9">DSM 44544</strain>
    </source>
</reference>
<dbReference type="PANTHER" id="PTHR35807:SF1">
    <property type="entry name" value="TRANSCRIPTIONAL REGULATOR REDD"/>
    <property type="match status" value="1"/>
</dbReference>
<dbReference type="InterPro" id="IPR051677">
    <property type="entry name" value="AfsR-DnrI-RedD_regulator"/>
</dbReference>
<dbReference type="SUPFAM" id="SSF46894">
    <property type="entry name" value="C-terminal effector domain of the bipartite response regulators"/>
    <property type="match status" value="1"/>
</dbReference>
<evidence type="ECO:0000256" key="4">
    <source>
        <dbReference type="ARBA" id="ARBA00023163"/>
    </source>
</evidence>
<evidence type="ECO:0000256" key="3">
    <source>
        <dbReference type="ARBA" id="ARBA00023125"/>
    </source>
</evidence>
<evidence type="ECO:0000256" key="2">
    <source>
        <dbReference type="ARBA" id="ARBA00023015"/>
    </source>
</evidence>
<dbReference type="Pfam" id="PF00931">
    <property type="entry name" value="NB-ARC"/>
    <property type="match status" value="1"/>
</dbReference>
<name>A0A1H4TFA2_9PSEU</name>
<dbReference type="InterPro" id="IPR001867">
    <property type="entry name" value="OmpR/PhoB-type_DNA-bd"/>
</dbReference>
<evidence type="ECO:0000313" key="8">
    <source>
        <dbReference type="EMBL" id="SEC54930.1"/>
    </source>
</evidence>
<dbReference type="PROSITE" id="PS51755">
    <property type="entry name" value="OMPR_PHOB"/>
    <property type="match status" value="1"/>
</dbReference>
<dbReference type="Gene3D" id="3.40.50.300">
    <property type="entry name" value="P-loop containing nucleotide triphosphate hydrolases"/>
    <property type="match status" value="1"/>
</dbReference>
<dbReference type="SMART" id="SM00028">
    <property type="entry name" value="TPR"/>
    <property type="match status" value="7"/>
</dbReference>
<dbReference type="SMART" id="SM01043">
    <property type="entry name" value="BTAD"/>
    <property type="match status" value="1"/>
</dbReference>
<protein>
    <submittedName>
        <fullName evidence="8">DNA-binding transcriptional activator of the SARP family</fullName>
    </submittedName>
</protein>
<dbReference type="RefSeq" id="WP_279627690.1">
    <property type="nucleotide sequence ID" value="NZ_FNSO01000004.1"/>
</dbReference>
<dbReference type="InterPro" id="IPR027417">
    <property type="entry name" value="P-loop_NTPase"/>
</dbReference>
<keyword evidence="2" id="KW-0805">Transcription regulation</keyword>
<gene>
    <name evidence="8" type="ORF">SAMN04489727_4166</name>
</gene>
<dbReference type="Pfam" id="PF03704">
    <property type="entry name" value="BTAD"/>
    <property type="match status" value="1"/>
</dbReference>
<dbReference type="SUPFAM" id="SSF52540">
    <property type="entry name" value="P-loop containing nucleoside triphosphate hydrolases"/>
    <property type="match status" value="1"/>
</dbReference>
<dbReference type="GO" id="GO:0003677">
    <property type="term" value="F:DNA binding"/>
    <property type="evidence" value="ECO:0007669"/>
    <property type="project" value="UniProtKB-UniRule"/>
</dbReference>
<evidence type="ECO:0000256" key="5">
    <source>
        <dbReference type="PROSITE-ProRule" id="PRU00339"/>
    </source>
</evidence>
<evidence type="ECO:0000259" key="7">
    <source>
        <dbReference type="PROSITE" id="PS51755"/>
    </source>
</evidence>
<keyword evidence="9" id="KW-1185">Reference proteome</keyword>
<dbReference type="Gene3D" id="1.10.10.10">
    <property type="entry name" value="Winged helix-like DNA-binding domain superfamily/Winged helix DNA-binding domain"/>
    <property type="match status" value="1"/>
</dbReference>
<keyword evidence="3 6" id="KW-0238">DNA-binding</keyword>
<accession>A0A1H4TFA2</accession>
<dbReference type="STRING" id="208445.SAMN04489727_4166"/>
<evidence type="ECO:0000313" key="9">
    <source>
        <dbReference type="Proteomes" id="UP000199622"/>
    </source>
</evidence>
<dbReference type="GO" id="GO:0043531">
    <property type="term" value="F:ADP binding"/>
    <property type="evidence" value="ECO:0007669"/>
    <property type="project" value="InterPro"/>
</dbReference>
<evidence type="ECO:0000256" key="1">
    <source>
        <dbReference type="ARBA" id="ARBA00005820"/>
    </source>
</evidence>
<feature type="repeat" description="TPR" evidence="5">
    <location>
        <begin position="798"/>
        <end position="831"/>
    </location>
</feature>
<dbReference type="EMBL" id="FNSO01000004">
    <property type="protein sequence ID" value="SEC54930.1"/>
    <property type="molecule type" value="Genomic_DNA"/>
</dbReference>
<dbReference type="Gene3D" id="1.25.40.10">
    <property type="entry name" value="Tetratricopeptide repeat domain"/>
    <property type="match status" value="3"/>
</dbReference>
<dbReference type="InterPro" id="IPR011990">
    <property type="entry name" value="TPR-like_helical_dom_sf"/>
</dbReference>
<dbReference type="InterPro" id="IPR002182">
    <property type="entry name" value="NB-ARC"/>
</dbReference>
<sequence length="1042" mass="110872">MATRSVRIQVLGSLRVWREGAEVELGPPGRRAVLGLLTLAGGDAVARRDLVDALWGDRPPPSAVNVVQTHVKHLRRLLEPGRAPRAGSGVLPHVGGGYAVRRDAVDVDLWRFRELLAEANDAHRDDDAGRVVASLGEALRLWHGRPLADLPPLTGHPKVVSLVAERREAFSRYAGVMIDVGAAAEVLPGLAEAAAEQPLDEAAQALLIRAHHALGQRGEAFRLYGQVRSRLVDELGIDPGPELLAAHAAVLRDPGARRTPAAAPAETRPVHRIPKQLPAEPRGFTGRAAELALLDGLAGGGIAAISGTAGVGKTALAVYWAHRVRNRFPDGQLYANLRGHAPGSPATPVEILAQFLSALGIPPERVPPDVETAAALYRTLTTDRRILVLLDNAVDPDQVRPLLPAGPGCLVVVTARDRLTGLVAVHGARRLTLDVLSPDDAVALLADVLGHGRVHAEPEAALEFAKLCVHLPLALRIAAANLADRPGSGIDDYVAELREGNLLAALAVPGDEQTAVRTAFDLSHAALPADAQRLFRLLSLVPGADVGADAVAALAGTEPPRAVALLDRLAAAHLVDHHLPGRYRFHDLLRRYAAEQADRLEPAAERERALRRLYDWYLASVDGAARLLYPHMLRLPVSGVPAAFPGLGEASAWLDTERGNLVAAVRFAAGRGPRAMAWRLADALRGYFWMCMRGVEWLAAAEAGLSAAEADGGPRARAATRLSLADLHFRQGRYRQAVRQYTASLLLAREAGWAEAQAAVLGNLGCVYWQSGRLAAAASRFGRGLALSRRIGQPAGEAVAFGNLGLVHWEMGKLAEAAEHYTQALRRYRRIGSRYGEAINLANLGQTQRARGRTAEAVELLCRSLDLQCEAGNRGGEAETRSRLALAHSDRGHRAVALECAGTGLALAREAGDPRTEAEALAAYAAVLARFGDRPGAIRRYGQALDLIRETGDRYPEVDALIGLAAVTADPEPAREALVLAEQAGYRALRGLALTALAGALLARGDRGAAVECAREALALHQETGHGLGEGRTVALLDRLTP</sequence>
<keyword evidence="4" id="KW-0804">Transcription</keyword>
<dbReference type="PANTHER" id="PTHR35807">
    <property type="entry name" value="TRANSCRIPTIONAL REGULATOR REDD-RELATED"/>
    <property type="match status" value="1"/>
</dbReference>
<organism evidence="8 9">
    <name type="scientific">Amycolatopsis tolypomycina</name>
    <dbReference type="NCBI Taxonomy" id="208445"/>
    <lineage>
        <taxon>Bacteria</taxon>
        <taxon>Bacillati</taxon>
        <taxon>Actinomycetota</taxon>
        <taxon>Actinomycetes</taxon>
        <taxon>Pseudonocardiales</taxon>
        <taxon>Pseudonocardiaceae</taxon>
        <taxon>Amycolatopsis</taxon>
    </lineage>
</organism>
<dbReference type="InterPro" id="IPR016032">
    <property type="entry name" value="Sig_transdc_resp-reg_C-effctor"/>
</dbReference>
<dbReference type="PRINTS" id="PR00364">
    <property type="entry name" value="DISEASERSIST"/>
</dbReference>
<proteinExistence type="inferred from homology"/>
<dbReference type="GO" id="GO:0006355">
    <property type="term" value="P:regulation of DNA-templated transcription"/>
    <property type="evidence" value="ECO:0007669"/>
    <property type="project" value="InterPro"/>
</dbReference>
<comment type="similarity">
    <text evidence="1">Belongs to the AfsR/DnrI/RedD regulatory family.</text>
</comment>
<feature type="domain" description="OmpR/PhoB-type" evidence="7">
    <location>
        <begin position="1"/>
        <end position="102"/>
    </location>
</feature>
<dbReference type="Pfam" id="PF13374">
    <property type="entry name" value="TPR_10"/>
    <property type="match status" value="1"/>
</dbReference>
<dbReference type="InterPro" id="IPR036388">
    <property type="entry name" value="WH-like_DNA-bd_sf"/>
</dbReference>